<feature type="transmembrane region" description="Helical" evidence="1">
    <location>
        <begin position="6"/>
        <end position="23"/>
    </location>
</feature>
<name>A0ABW9ZR67_9BACT</name>
<organism evidence="2 3">
    <name type="scientific">Sediminibacterium roseum</name>
    <dbReference type="NCBI Taxonomy" id="1978412"/>
    <lineage>
        <taxon>Bacteria</taxon>
        <taxon>Pseudomonadati</taxon>
        <taxon>Bacteroidota</taxon>
        <taxon>Chitinophagia</taxon>
        <taxon>Chitinophagales</taxon>
        <taxon>Chitinophagaceae</taxon>
        <taxon>Sediminibacterium</taxon>
    </lineage>
</organism>
<protein>
    <recommendedName>
        <fullName evidence="4">Efflux transporter periplasmic adaptor subunit</fullName>
    </recommendedName>
</protein>
<reference evidence="2 3" key="1">
    <citation type="submission" date="2020-01" db="EMBL/GenBank/DDBJ databases">
        <title>Genome analysis.</title>
        <authorList>
            <person name="Wu S."/>
            <person name="Wang G."/>
        </authorList>
    </citation>
    <scope>NUCLEOTIDE SEQUENCE [LARGE SCALE GENOMIC DNA]</scope>
    <source>
        <strain evidence="2 3">SYL130</strain>
    </source>
</reference>
<sequence length="55" mass="6079">MTLKKIIVVFVSVLAIFALLALIRRETNMLVSARQQQPTAEKVPAKQASIATRDV</sequence>
<keyword evidence="1" id="KW-0812">Transmembrane</keyword>
<evidence type="ECO:0008006" key="4">
    <source>
        <dbReference type="Google" id="ProtNLM"/>
    </source>
</evidence>
<accession>A0ABW9ZR67</accession>
<evidence type="ECO:0000313" key="2">
    <source>
        <dbReference type="EMBL" id="NCI49600.1"/>
    </source>
</evidence>
<evidence type="ECO:0000313" key="3">
    <source>
        <dbReference type="Proteomes" id="UP000753802"/>
    </source>
</evidence>
<dbReference type="Proteomes" id="UP000753802">
    <property type="component" value="Unassembled WGS sequence"/>
</dbReference>
<gene>
    <name evidence="2" type="ORF">GWC95_06685</name>
</gene>
<dbReference type="RefSeq" id="WP_161817914.1">
    <property type="nucleotide sequence ID" value="NZ_JAACJS010000011.1"/>
</dbReference>
<keyword evidence="1" id="KW-0472">Membrane</keyword>
<dbReference type="EMBL" id="JAACJS010000011">
    <property type="protein sequence ID" value="NCI49600.1"/>
    <property type="molecule type" value="Genomic_DNA"/>
</dbReference>
<keyword evidence="1" id="KW-1133">Transmembrane helix</keyword>
<evidence type="ECO:0000256" key="1">
    <source>
        <dbReference type="SAM" id="Phobius"/>
    </source>
</evidence>
<comment type="caution">
    <text evidence="2">The sequence shown here is derived from an EMBL/GenBank/DDBJ whole genome shotgun (WGS) entry which is preliminary data.</text>
</comment>
<proteinExistence type="predicted"/>
<keyword evidence="3" id="KW-1185">Reference proteome</keyword>